<dbReference type="AlphaFoldDB" id="A0A6G1G2Z8"/>
<accession>A0A6G1G2Z8</accession>
<name>A0A6G1G2Z8_9PEZI</name>
<dbReference type="RefSeq" id="XP_033534116.1">
    <property type="nucleotide sequence ID" value="XM_033682844.1"/>
</dbReference>
<dbReference type="Gene3D" id="3.40.50.1820">
    <property type="entry name" value="alpha/beta hydrolase"/>
    <property type="match status" value="1"/>
</dbReference>
<evidence type="ECO:0000313" key="2">
    <source>
        <dbReference type="EMBL" id="KAF1812485.1"/>
    </source>
</evidence>
<gene>
    <name evidence="2 4" type="ORF">P152DRAFT_514128</name>
</gene>
<organism evidence="2">
    <name type="scientific">Eremomyces bilateralis CBS 781.70</name>
    <dbReference type="NCBI Taxonomy" id="1392243"/>
    <lineage>
        <taxon>Eukaryota</taxon>
        <taxon>Fungi</taxon>
        <taxon>Dikarya</taxon>
        <taxon>Ascomycota</taxon>
        <taxon>Pezizomycotina</taxon>
        <taxon>Dothideomycetes</taxon>
        <taxon>Dothideomycetes incertae sedis</taxon>
        <taxon>Eremomycetales</taxon>
        <taxon>Eremomycetaceae</taxon>
        <taxon>Eremomyces</taxon>
    </lineage>
</organism>
<evidence type="ECO:0000313" key="4">
    <source>
        <dbReference type="RefSeq" id="XP_033534116.1"/>
    </source>
</evidence>
<keyword evidence="3" id="KW-1185">Reference proteome</keyword>
<sequence>MDEPVTELVRPCFSFITPGNQVEQKDSYMIINQGYVHFISPTTPLSFPDEAHPQRPLLFLHGGGLTSTVYTTPLHHSTQTWATLSADSGRPTYLLDFPDSGHSQRPPSKFRTLEEGFGPLEHRTAAEAWSMFRLGPAEGLASRKTWERSKFPGEAFDDLVAMQAARRRGPGVDDLEARAVIDAVNRIGECDVLAHSHGAVVLLIALKMMDEMNDDSKVLVRDVVLVEPGPTGDGDMLKQSSSIGRTLVIWGDLVDKFPGSVAAWDRVKSGYKSNTAEELVLPQLGIMGNSHVMMLDTNAAQIMDIILQWLDNHTIQGAPCLDVGKKIPQ</sequence>
<feature type="domain" description="AB hydrolase-1" evidence="1">
    <location>
        <begin position="57"/>
        <end position="243"/>
    </location>
</feature>
<evidence type="ECO:0000259" key="1">
    <source>
        <dbReference type="Pfam" id="PF12697"/>
    </source>
</evidence>
<reference evidence="2 4" key="1">
    <citation type="submission" date="2020-01" db="EMBL/GenBank/DDBJ databases">
        <authorList>
            <consortium name="DOE Joint Genome Institute"/>
            <person name="Haridas S."/>
            <person name="Albert R."/>
            <person name="Binder M."/>
            <person name="Bloem J."/>
            <person name="Labutti K."/>
            <person name="Salamov A."/>
            <person name="Andreopoulos B."/>
            <person name="Baker S.E."/>
            <person name="Barry K."/>
            <person name="Bills G."/>
            <person name="Bluhm B.H."/>
            <person name="Cannon C."/>
            <person name="Castanera R."/>
            <person name="Culley D.E."/>
            <person name="Daum C."/>
            <person name="Ezra D."/>
            <person name="Gonzalez J.B."/>
            <person name="Henrissat B."/>
            <person name="Kuo A."/>
            <person name="Liang C."/>
            <person name="Lipzen A."/>
            <person name="Lutzoni F."/>
            <person name="Magnuson J."/>
            <person name="Mondo S."/>
            <person name="Nolan M."/>
            <person name="Ohm R."/>
            <person name="Pangilinan J."/>
            <person name="Park H.-J."/>
            <person name="Ramirez L."/>
            <person name="Alfaro M."/>
            <person name="Sun H."/>
            <person name="Tritt A."/>
            <person name="Yoshinaga Y."/>
            <person name="Zwiers L.-H."/>
            <person name="Turgeon B.G."/>
            <person name="Goodwin S.B."/>
            <person name="Spatafora J.W."/>
            <person name="Crous P.W."/>
            <person name="Grigoriev I.V."/>
        </authorList>
    </citation>
    <scope>NUCLEOTIDE SEQUENCE</scope>
    <source>
        <strain evidence="2 4">CBS 781.70</strain>
    </source>
</reference>
<evidence type="ECO:0000313" key="3">
    <source>
        <dbReference type="Proteomes" id="UP000504638"/>
    </source>
</evidence>
<proteinExistence type="predicted"/>
<dbReference type="Proteomes" id="UP000504638">
    <property type="component" value="Unplaced"/>
</dbReference>
<dbReference type="OrthoDB" id="9978720at2759"/>
<dbReference type="InterPro" id="IPR000073">
    <property type="entry name" value="AB_hydrolase_1"/>
</dbReference>
<dbReference type="EMBL" id="ML975157">
    <property type="protein sequence ID" value="KAF1812485.1"/>
    <property type="molecule type" value="Genomic_DNA"/>
</dbReference>
<dbReference type="InterPro" id="IPR029058">
    <property type="entry name" value="AB_hydrolase_fold"/>
</dbReference>
<protein>
    <recommendedName>
        <fullName evidence="1">AB hydrolase-1 domain-containing protein</fullName>
    </recommendedName>
</protein>
<dbReference type="SUPFAM" id="SSF53474">
    <property type="entry name" value="alpha/beta-Hydrolases"/>
    <property type="match status" value="1"/>
</dbReference>
<reference evidence="4" key="3">
    <citation type="submission" date="2025-04" db="UniProtKB">
        <authorList>
            <consortium name="RefSeq"/>
        </authorList>
    </citation>
    <scope>IDENTIFICATION</scope>
    <source>
        <strain evidence="4">CBS 781.70</strain>
    </source>
</reference>
<dbReference type="GeneID" id="54423414"/>
<reference evidence="4" key="2">
    <citation type="submission" date="2020-04" db="EMBL/GenBank/DDBJ databases">
        <authorList>
            <consortium name="NCBI Genome Project"/>
        </authorList>
    </citation>
    <scope>NUCLEOTIDE SEQUENCE</scope>
    <source>
        <strain evidence="4">CBS 781.70</strain>
    </source>
</reference>
<dbReference type="Pfam" id="PF12697">
    <property type="entry name" value="Abhydrolase_6"/>
    <property type="match status" value="1"/>
</dbReference>